<evidence type="ECO:0000256" key="1">
    <source>
        <dbReference type="ARBA" id="ARBA00004651"/>
    </source>
</evidence>
<feature type="transmembrane region" description="Helical" evidence="5">
    <location>
        <begin position="76"/>
        <end position="95"/>
    </location>
</feature>
<gene>
    <name evidence="7" type="ORF">GEV26_09715</name>
</gene>
<reference evidence="7 8" key="1">
    <citation type="submission" date="2019-11" db="EMBL/GenBank/DDBJ databases">
        <authorList>
            <person name="Li J."/>
        </authorList>
    </citation>
    <scope>NUCLEOTIDE SEQUENCE [LARGE SCALE GENOMIC DNA]</scope>
    <source>
        <strain evidence="7 8">MF47</strain>
    </source>
</reference>
<dbReference type="PRINTS" id="PR01035">
    <property type="entry name" value="TCRTETA"/>
</dbReference>
<dbReference type="GO" id="GO:0022857">
    <property type="term" value="F:transmembrane transporter activity"/>
    <property type="evidence" value="ECO:0007669"/>
    <property type="project" value="InterPro"/>
</dbReference>
<dbReference type="InterPro" id="IPR036259">
    <property type="entry name" value="MFS_trans_sf"/>
</dbReference>
<evidence type="ECO:0000313" key="7">
    <source>
        <dbReference type="EMBL" id="QGG41612.1"/>
    </source>
</evidence>
<accession>A0A5Q2MKP9</accession>
<feature type="transmembrane region" description="Helical" evidence="5">
    <location>
        <begin position="357"/>
        <end position="383"/>
    </location>
</feature>
<dbReference type="GO" id="GO:0005886">
    <property type="term" value="C:plasma membrane"/>
    <property type="evidence" value="ECO:0007669"/>
    <property type="project" value="UniProtKB-SubCell"/>
</dbReference>
<feature type="transmembrane region" description="Helical" evidence="5">
    <location>
        <begin position="12"/>
        <end position="34"/>
    </location>
</feature>
<sequence>MMAADESSGTQYVLAANVMVFALAQTAVIPALPHIGAELDRNTADVAWILTGYFVSAAVCTPILGRLGDMWGRRRILMLAMALFALGSLISAVAPTLELVVLGRIVAGAGGGVLPLCFGIIRSTMGARQVPSTIGTLSAMAGLGASGGLFLGGVIMDLGGFRLLFWAGAVPAAVVCLVDKWRLPESDDKGGGAVDVVGAVLLSIGLTAPLLALSQGGAWGWSDAKTLALAALGVLVLAAWVVHSLRASAPLIDLRLAMKPVLLRTNTTTLLAGSAIFVPFLLVPAIGQAPAWTDYGHGLTATEAGLLLVPGTLLSLFAGPLSGWISSRWGSRIALSLGCIVNAVGLAFLALSAGGGLLLVIVLTTVALVGGSIAFAAMANAIIEGVMPERTGEGTGVNAVVRSIGSSLGTQLVSAILVAGVVVGTGLPSLGAYEIAFVVGAGIALVAGATALTIPRVAR</sequence>
<dbReference type="InterPro" id="IPR001958">
    <property type="entry name" value="Tet-R_TetA/multi-R_MdtG-like"/>
</dbReference>
<dbReference type="Gene3D" id="1.20.1250.20">
    <property type="entry name" value="MFS general substrate transporter like domains"/>
    <property type="match status" value="1"/>
</dbReference>
<dbReference type="SUPFAM" id="SSF103473">
    <property type="entry name" value="MFS general substrate transporter"/>
    <property type="match status" value="1"/>
</dbReference>
<name>A0A5Q2MKP9_9ACTN</name>
<feature type="transmembrane region" description="Helical" evidence="5">
    <location>
        <begin position="404"/>
        <end position="423"/>
    </location>
</feature>
<evidence type="ECO:0000256" key="3">
    <source>
        <dbReference type="ARBA" id="ARBA00022989"/>
    </source>
</evidence>
<evidence type="ECO:0000313" key="8">
    <source>
        <dbReference type="Proteomes" id="UP000392064"/>
    </source>
</evidence>
<feature type="transmembrane region" description="Helical" evidence="5">
    <location>
        <begin position="193"/>
        <end position="214"/>
    </location>
</feature>
<keyword evidence="8" id="KW-1185">Reference proteome</keyword>
<keyword evidence="3 5" id="KW-1133">Transmembrane helix</keyword>
<feature type="transmembrane region" description="Helical" evidence="5">
    <location>
        <begin position="46"/>
        <end position="64"/>
    </location>
</feature>
<feature type="transmembrane region" description="Helical" evidence="5">
    <location>
        <begin position="435"/>
        <end position="454"/>
    </location>
</feature>
<dbReference type="InterPro" id="IPR020846">
    <property type="entry name" value="MFS_dom"/>
</dbReference>
<evidence type="ECO:0000256" key="5">
    <source>
        <dbReference type="SAM" id="Phobius"/>
    </source>
</evidence>
<evidence type="ECO:0000256" key="2">
    <source>
        <dbReference type="ARBA" id="ARBA00022692"/>
    </source>
</evidence>
<evidence type="ECO:0000259" key="6">
    <source>
        <dbReference type="PROSITE" id="PS50850"/>
    </source>
</evidence>
<feature type="transmembrane region" description="Helical" evidence="5">
    <location>
        <begin position="133"/>
        <end position="155"/>
    </location>
</feature>
<dbReference type="PANTHER" id="PTHR23501">
    <property type="entry name" value="MAJOR FACILITATOR SUPERFAMILY"/>
    <property type="match status" value="1"/>
</dbReference>
<keyword evidence="4 5" id="KW-0472">Membrane</keyword>
<dbReference type="Pfam" id="PF07690">
    <property type="entry name" value="MFS_1"/>
    <property type="match status" value="1"/>
</dbReference>
<comment type="subcellular location">
    <subcellularLocation>
        <location evidence="1">Cell membrane</location>
        <topology evidence="1">Multi-pass membrane protein</topology>
    </subcellularLocation>
</comment>
<feature type="transmembrane region" description="Helical" evidence="5">
    <location>
        <begin position="226"/>
        <end position="245"/>
    </location>
</feature>
<dbReference type="Gene3D" id="1.20.1720.10">
    <property type="entry name" value="Multidrug resistance protein D"/>
    <property type="match status" value="1"/>
</dbReference>
<proteinExistence type="predicted"/>
<feature type="transmembrane region" description="Helical" evidence="5">
    <location>
        <begin position="266"/>
        <end position="286"/>
    </location>
</feature>
<feature type="transmembrane region" description="Helical" evidence="5">
    <location>
        <begin position="101"/>
        <end position="121"/>
    </location>
</feature>
<dbReference type="KEGG" id="aef:GEV26_09715"/>
<feature type="transmembrane region" description="Helical" evidence="5">
    <location>
        <begin position="333"/>
        <end position="351"/>
    </location>
</feature>
<feature type="transmembrane region" description="Helical" evidence="5">
    <location>
        <begin position="161"/>
        <end position="181"/>
    </location>
</feature>
<dbReference type="InterPro" id="IPR011701">
    <property type="entry name" value="MFS"/>
</dbReference>
<dbReference type="PANTHER" id="PTHR23501:SF197">
    <property type="entry name" value="COMD"/>
    <property type="match status" value="1"/>
</dbReference>
<dbReference type="AlphaFoldDB" id="A0A5Q2MKP9"/>
<keyword evidence="2 5" id="KW-0812">Transmembrane</keyword>
<dbReference type="CDD" id="cd17504">
    <property type="entry name" value="MFS_MMR_MDR_like"/>
    <property type="match status" value="1"/>
</dbReference>
<dbReference type="EMBL" id="CP045737">
    <property type="protein sequence ID" value="QGG41612.1"/>
    <property type="molecule type" value="Genomic_DNA"/>
</dbReference>
<feature type="domain" description="Major facilitator superfamily (MFS) profile" evidence="6">
    <location>
        <begin position="10"/>
        <end position="459"/>
    </location>
</feature>
<protein>
    <submittedName>
        <fullName evidence="7">MFS transporter</fullName>
    </submittedName>
</protein>
<organism evidence="7 8">
    <name type="scientific">Aeromicrobium yanjiei</name>
    <dbReference type="NCBI Taxonomy" id="2662028"/>
    <lineage>
        <taxon>Bacteria</taxon>
        <taxon>Bacillati</taxon>
        <taxon>Actinomycetota</taxon>
        <taxon>Actinomycetes</taxon>
        <taxon>Propionibacteriales</taxon>
        <taxon>Nocardioidaceae</taxon>
        <taxon>Aeromicrobium</taxon>
    </lineage>
</organism>
<feature type="transmembrane region" description="Helical" evidence="5">
    <location>
        <begin position="306"/>
        <end position="326"/>
    </location>
</feature>
<evidence type="ECO:0000256" key="4">
    <source>
        <dbReference type="ARBA" id="ARBA00023136"/>
    </source>
</evidence>
<dbReference type="Proteomes" id="UP000392064">
    <property type="component" value="Chromosome"/>
</dbReference>
<dbReference type="PROSITE" id="PS50850">
    <property type="entry name" value="MFS"/>
    <property type="match status" value="1"/>
</dbReference>